<dbReference type="EMBL" id="CAWUPB010001160">
    <property type="protein sequence ID" value="CAK7342075.1"/>
    <property type="molecule type" value="Genomic_DNA"/>
</dbReference>
<evidence type="ECO:0000313" key="2">
    <source>
        <dbReference type="Proteomes" id="UP001314170"/>
    </source>
</evidence>
<dbReference type="AlphaFoldDB" id="A0AAV1RYN5"/>
<reference evidence="1 2" key="1">
    <citation type="submission" date="2024-01" db="EMBL/GenBank/DDBJ databases">
        <authorList>
            <person name="Waweru B."/>
        </authorList>
    </citation>
    <scope>NUCLEOTIDE SEQUENCE [LARGE SCALE GENOMIC DNA]</scope>
</reference>
<name>A0AAV1RYN5_9ROSI</name>
<sequence>NVEITLSPLLPDALPFHLHIISEMLRHPPIAEFFEGTLPFAKVVGGLGCFRAWNDSMEERGR</sequence>
<protein>
    <submittedName>
        <fullName evidence="1">Uncharacterized protein</fullName>
    </submittedName>
</protein>
<proteinExistence type="predicted"/>
<evidence type="ECO:0000313" key="1">
    <source>
        <dbReference type="EMBL" id="CAK7342075.1"/>
    </source>
</evidence>
<gene>
    <name evidence="1" type="ORF">DCAF_LOCUS16606</name>
</gene>
<accession>A0AAV1RYN5</accession>
<organism evidence="1 2">
    <name type="scientific">Dovyalis caffra</name>
    <dbReference type="NCBI Taxonomy" id="77055"/>
    <lineage>
        <taxon>Eukaryota</taxon>
        <taxon>Viridiplantae</taxon>
        <taxon>Streptophyta</taxon>
        <taxon>Embryophyta</taxon>
        <taxon>Tracheophyta</taxon>
        <taxon>Spermatophyta</taxon>
        <taxon>Magnoliopsida</taxon>
        <taxon>eudicotyledons</taxon>
        <taxon>Gunneridae</taxon>
        <taxon>Pentapetalae</taxon>
        <taxon>rosids</taxon>
        <taxon>fabids</taxon>
        <taxon>Malpighiales</taxon>
        <taxon>Salicaceae</taxon>
        <taxon>Flacourtieae</taxon>
        <taxon>Dovyalis</taxon>
    </lineage>
</organism>
<dbReference type="Proteomes" id="UP001314170">
    <property type="component" value="Unassembled WGS sequence"/>
</dbReference>
<keyword evidence="2" id="KW-1185">Reference proteome</keyword>
<comment type="caution">
    <text evidence="1">The sequence shown here is derived from an EMBL/GenBank/DDBJ whole genome shotgun (WGS) entry which is preliminary data.</text>
</comment>
<feature type="non-terminal residue" evidence="1">
    <location>
        <position position="1"/>
    </location>
</feature>